<accession>A0A1I5DRM2</accession>
<dbReference type="NCBIfam" id="NF003009">
    <property type="entry name" value="PRK03826.1"/>
    <property type="match status" value="1"/>
</dbReference>
<dbReference type="Proteomes" id="UP000198806">
    <property type="component" value="Unassembled WGS sequence"/>
</dbReference>
<organism evidence="3 4">
    <name type="scientific">Anaerocolumna aminovalerica</name>
    <dbReference type="NCBI Taxonomy" id="1527"/>
    <lineage>
        <taxon>Bacteria</taxon>
        <taxon>Bacillati</taxon>
        <taxon>Bacillota</taxon>
        <taxon>Clostridia</taxon>
        <taxon>Lachnospirales</taxon>
        <taxon>Lachnospiraceae</taxon>
        <taxon>Anaerocolumna</taxon>
    </lineage>
</organism>
<dbReference type="Gene3D" id="1.10.3210.10">
    <property type="entry name" value="Hypothetical protein af1432"/>
    <property type="match status" value="1"/>
</dbReference>
<dbReference type="PANTHER" id="PTHR11845">
    <property type="entry name" value="5'-DEOXYNUCLEOTIDASE HDDC2"/>
    <property type="match status" value="1"/>
</dbReference>
<evidence type="ECO:0000313" key="4">
    <source>
        <dbReference type="Proteomes" id="UP000198806"/>
    </source>
</evidence>
<dbReference type="SMART" id="SM00471">
    <property type="entry name" value="HDc"/>
    <property type="match status" value="1"/>
</dbReference>
<dbReference type="STRING" id="1527.SAMN04489757_106136"/>
<evidence type="ECO:0000313" key="3">
    <source>
        <dbReference type="EMBL" id="SFO01421.1"/>
    </source>
</evidence>
<dbReference type="InterPro" id="IPR039356">
    <property type="entry name" value="YfbR/HDDC2"/>
</dbReference>
<name>A0A1I5DRM2_9FIRM</name>
<dbReference type="AlphaFoldDB" id="A0A1I5DRM2"/>
<dbReference type="PANTHER" id="PTHR11845:SF13">
    <property type="entry name" value="5'-DEOXYNUCLEOTIDASE HDDC2"/>
    <property type="match status" value="1"/>
</dbReference>
<keyword evidence="4" id="KW-1185">Reference proteome</keyword>
<reference evidence="3 4" key="1">
    <citation type="submission" date="2016-10" db="EMBL/GenBank/DDBJ databases">
        <authorList>
            <person name="de Groot N.N."/>
        </authorList>
    </citation>
    <scope>NUCLEOTIDE SEQUENCE [LARGE SCALE GENOMIC DNA]</scope>
    <source>
        <strain evidence="3 4">DSM 1283</strain>
    </source>
</reference>
<dbReference type="EMBL" id="FOWD01000006">
    <property type="protein sequence ID" value="SFO01421.1"/>
    <property type="molecule type" value="Genomic_DNA"/>
</dbReference>
<dbReference type="InterPro" id="IPR003607">
    <property type="entry name" value="HD/PDEase_dom"/>
</dbReference>
<evidence type="ECO:0000256" key="1">
    <source>
        <dbReference type="ARBA" id="ARBA00022801"/>
    </source>
</evidence>
<proteinExistence type="predicted"/>
<keyword evidence="1" id="KW-0378">Hydrolase</keyword>
<dbReference type="GO" id="GO:0005737">
    <property type="term" value="C:cytoplasm"/>
    <property type="evidence" value="ECO:0007669"/>
    <property type="project" value="TreeGrafter"/>
</dbReference>
<dbReference type="SUPFAM" id="SSF109604">
    <property type="entry name" value="HD-domain/PDEase-like"/>
    <property type="match status" value="1"/>
</dbReference>
<dbReference type="OrthoDB" id="9812744at2"/>
<dbReference type="GO" id="GO:0002953">
    <property type="term" value="F:5'-deoxynucleotidase activity"/>
    <property type="evidence" value="ECO:0007669"/>
    <property type="project" value="InterPro"/>
</dbReference>
<gene>
    <name evidence="3" type="ORF">SAMN04489757_106136</name>
</gene>
<dbReference type="Pfam" id="PF12917">
    <property type="entry name" value="YfbR-like"/>
    <property type="match status" value="1"/>
</dbReference>
<feature type="domain" description="HD/PDEase" evidence="2">
    <location>
        <begin position="25"/>
        <end position="150"/>
    </location>
</feature>
<dbReference type="RefSeq" id="WP_091685100.1">
    <property type="nucleotide sequence ID" value="NZ_CANTGT010000031.1"/>
</dbReference>
<protein>
    <submittedName>
        <fullName evidence="3">5'-deoxynucleotidase</fullName>
    </submittedName>
</protein>
<sequence length="194" mass="22427">MDSNFFAMMSRMKYIERWALMRNSQPENISEHTLEVSMLAHGLAVIGKRRLGSKADPEKTALVALFHDSTEIITGDMPTPIKYYNQEIQEAFKEIETFAANRLLAMLPVDLREEYENLFFPREGEEQMWKLVKAADKLSALIKCIQEEKAGNTEFASAKRTLTETLLKMNLKEVNIFMEEFLPAYYKTLDELNS</sequence>
<evidence type="ECO:0000259" key="2">
    <source>
        <dbReference type="SMART" id="SM00471"/>
    </source>
</evidence>
<dbReference type="CDD" id="cd00077">
    <property type="entry name" value="HDc"/>
    <property type="match status" value="1"/>
</dbReference>